<accession>A0ABQ5ZXU7</accession>
<keyword evidence="1" id="KW-0378">Hydrolase</keyword>
<dbReference type="InterPro" id="IPR050563">
    <property type="entry name" value="4-hydroxybenzoyl-CoA_TE"/>
</dbReference>
<evidence type="ECO:0008006" key="4">
    <source>
        <dbReference type="Google" id="ProtNLM"/>
    </source>
</evidence>
<evidence type="ECO:0000256" key="1">
    <source>
        <dbReference type="ARBA" id="ARBA00022801"/>
    </source>
</evidence>
<dbReference type="PANTHER" id="PTHR31793:SF37">
    <property type="entry name" value="ACYL-COA THIOESTER HYDROLASE YBGC"/>
    <property type="match status" value="1"/>
</dbReference>
<sequence length="152" mass="18091">MQWDLAQPFTTRFVVAAEAIDHYRHVNNAEYLRYIEEVSWQHSNQLGLTMDDYERLDRALVVIRHEIDYLAPAFEGEELEMATWIVEYDQRFRVARRFQLIRVSDQKTLMRGYTYFACVALSNGRLRRLPEEFNTHYLPALVTENLTQASQK</sequence>
<dbReference type="EMBL" id="BSOR01000020">
    <property type="protein sequence ID" value="GLR63837.1"/>
    <property type="molecule type" value="Genomic_DNA"/>
</dbReference>
<reference evidence="3" key="1">
    <citation type="journal article" date="2019" name="Int. J. Syst. Evol. Microbiol.">
        <title>The Global Catalogue of Microorganisms (GCM) 10K type strain sequencing project: providing services to taxonomists for standard genome sequencing and annotation.</title>
        <authorList>
            <consortium name="The Broad Institute Genomics Platform"/>
            <consortium name="The Broad Institute Genome Sequencing Center for Infectious Disease"/>
            <person name="Wu L."/>
            <person name="Ma J."/>
        </authorList>
    </citation>
    <scope>NUCLEOTIDE SEQUENCE [LARGE SCALE GENOMIC DNA]</scope>
    <source>
        <strain evidence="3">NBRC 100033</strain>
    </source>
</reference>
<keyword evidence="3" id="KW-1185">Reference proteome</keyword>
<dbReference type="Pfam" id="PF13279">
    <property type="entry name" value="4HBT_2"/>
    <property type="match status" value="1"/>
</dbReference>
<gene>
    <name evidence="2" type="ORF">GCM10007878_12740</name>
</gene>
<protein>
    <recommendedName>
        <fullName evidence="4">Acyl-CoA thioester hydrolase</fullName>
    </recommendedName>
</protein>
<dbReference type="PANTHER" id="PTHR31793">
    <property type="entry name" value="4-HYDROXYBENZOYL-COA THIOESTERASE FAMILY MEMBER"/>
    <property type="match status" value="1"/>
</dbReference>
<dbReference type="RefSeq" id="WP_027850664.1">
    <property type="nucleotide sequence ID" value="NZ_BSOR01000020.1"/>
</dbReference>
<dbReference type="SUPFAM" id="SSF54637">
    <property type="entry name" value="Thioesterase/thiol ester dehydrase-isomerase"/>
    <property type="match status" value="1"/>
</dbReference>
<evidence type="ECO:0000313" key="2">
    <source>
        <dbReference type="EMBL" id="GLR63837.1"/>
    </source>
</evidence>
<comment type="caution">
    <text evidence="2">The sequence shown here is derived from an EMBL/GenBank/DDBJ whole genome shotgun (WGS) entry which is preliminary data.</text>
</comment>
<proteinExistence type="predicted"/>
<dbReference type="Gene3D" id="3.10.129.10">
    <property type="entry name" value="Hotdog Thioesterase"/>
    <property type="match status" value="1"/>
</dbReference>
<evidence type="ECO:0000313" key="3">
    <source>
        <dbReference type="Proteomes" id="UP001156682"/>
    </source>
</evidence>
<dbReference type="CDD" id="cd00586">
    <property type="entry name" value="4HBT"/>
    <property type="match status" value="1"/>
</dbReference>
<dbReference type="Proteomes" id="UP001156682">
    <property type="component" value="Unassembled WGS sequence"/>
</dbReference>
<name>A0ABQ5ZXU7_9GAMM</name>
<organism evidence="2 3">
    <name type="scientific">Marinospirillum insulare</name>
    <dbReference type="NCBI Taxonomy" id="217169"/>
    <lineage>
        <taxon>Bacteria</taxon>
        <taxon>Pseudomonadati</taxon>
        <taxon>Pseudomonadota</taxon>
        <taxon>Gammaproteobacteria</taxon>
        <taxon>Oceanospirillales</taxon>
        <taxon>Oceanospirillaceae</taxon>
        <taxon>Marinospirillum</taxon>
    </lineage>
</organism>
<dbReference type="InterPro" id="IPR029069">
    <property type="entry name" value="HotDog_dom_sf"/>
</dbReference>